<sequence>MEEKHITSLIEYQKKQREFVRKGRFRLVFLAIVLFCLWLIPRQRGFSAEEGRLWDDVRQAEIFLWEWREERGDSSGIDADPWKLGLIGLEWSPLTTTLGSLEAKRTACHPSWSVAILREFDAMGLKEGDSVAILSSSSFPGLLLNTLKAAEYRHLKVLLILSLGSSTWGANVPGAPWPVLAEQLRERGLLHTKADYYTLGGDDENGGGIAPEGVALMIDMAKGEGVPLLREGTLEGMISKKMEIVQKFSPRLVMSIGGSHANMGEDESILALPGGLHFPSADMVSGDGVIGQALSAGYSVFHLLNIHDLSLRYGIPYNANPSKAISSRKSLISSVAGIFLSGWILLSHKRWMFCCGGGGSKP</sequence>
<evidence type="ECO:0000256" key="1">
    <source>
        <dbReference type="SAM" id="Phobius"/>
    </source>
</evidence>
<dbReference type="InterPro" id="IPR027602">
    <property type="entry name" value="PGA_system"/>
</dbReference>
<keyword evidence="1" id="KW-0812">Transmembrane</keyword>
<keyword evidence="3" id="KW-1185">Reference proteome</keyword>
<keyword evidence="1" id="KW-0472">Membrane</keyword>
<accession>D5ECT7</accession>
<dbReference type="AlphaFoldDB" id="D5ECT7"/>
<dbReference type="OrthoDB" id="6233025at2"/>
<feature type="transmembrane region" description="Helical" evidence="1">
    <location>
        <begin position="23"/>
        <end position="40"/>
    </location>
</feature>
<dbReference type="Proteomes" id="UP000002366">
    <property type="component" value="Chromosome"/>
</dbReference>
<name>D5ECT7_AMICL</name>
<dbReference type="KEGG" id="aco:Amico_0223"/>
<protein>
    <recommendedName>
        <fullName evidence="4">Poly-gamma-glutamate system protein</fullName>
    </recommendedName>
</protein>
<evidence type="ECO:0008006" key="4">
    <source>
        <dbReference type="Google" id="ProtNLM"/>
    </source>
</evidence>
<dbReference type="RefSeq" id="WP_013047635.1">
    <property type="nucleotide sequence ID" value="NC_014011.1"/>
</dbReference>
<dbReference type="EMBL" id="CP001997">
    <property type="protein sequence ID" value="ADE56369.1"/>
    <property type="molecule type" value="Genomic_DNA"/>
</dbReference>
<dbReference type="NCBIfam" id="TIGR04332">
    <property type="entry name" value="gamma_Glu_sys"/>
    <property type="match status" value="1"/>
</dbReference>
<dbReference type="STRING" id="572547.Amico_0223"/>
<evidence type="ECO:0000313" key="3">
    <source>
        <dbReference type="Proteomes" id="UP000002366"/>
    </source>
</evidence>
<reference evidence="2 3" key="1">
    <citation type="journal article" date="2010" name="Stand. Genomic Sci.">
        <title>Complete genome sequence of Aminobacterium colombiense type strain (ALA-1).</title>
        <authorList>
            <person name="Chertkov O."/>
            <person name="Sikorski J."/>
            <person name="Brambilla E."/>
            <person name="Lapidus A."/>
            <person name="Copeland A."/>
            <person name="Glavina Del Rio T."/>
            <person name="Nolan M."/>
            <person name="Lucas S."/>
            <person name="Tice H."/>
            <person name="Cheng J.F."/>
            <person name="Han C."/>
            <person name="Detter J.C."/>
            <person name="Bruce D."/>
            <person name="Tapia R."/>
            <person name="Goodwin L."/>
            <person name="Pitluck S."/>
            <person name="Liolios K."/>
            <person name="Ivanova N."/>
            <person name="Mavromatis K."/>
            <person name="Ovchinnikova G."/>
            <person name="Pati A."/>
            <person name="Chen A."/>
            <person name="Palaniappan K."/>
            <person name="Land M."/>
            <person name="Hauser L."/>
            <person name="Chang Y.J."/>
            <person name="Jeffries C.D."/>
            <person name="Spring S."/>
            <person name="Rohde M."/>
            <person name="Goker M."/>
            <person name="Bristow J."/>
            <person name="Eisen J.A."/>
            <person name="Markowitz V."/>
            <person name="Hugenholtz P."/>
            <person name="Kyrpides N.C."/>
            <person name="Klenk H.P."/>
        </authorList>
    </citation>
    <scope>NUCLEOTIDE SEQUENCE [LARGE SCALE GENOMIC DNA]</scope>
    <source>
        <strain evidence="3">DSM 12261 / ALA-1</strain>
    </source>
</reference>
<dbReference type="HOGENOM" id="CLU_056932_0_0_0"/>
<gene>
    <name evidence="2" type="ordered locus">Amico_0223</name>
</gene>
<evidence type="ECO:0000313" key="2">
    <source>
        <dbReference type="EMBL" id="ADE56369.1"/>
    </source>
</evidence>
<proteinExistence type="predicted"/>
<keyword evidence="1" id="KW-1133">Transmembrane helix</keyword>
<dbReference type="eggNOG" id="ENOG502Z9ES">
    <property type="taxonomic scope" value="Bacteria"/>
</dbReference>
<organism evidence="2 3">
    <name type="scientific">Aminobacterium colombiense (strain DSM 12261 / ALA-1)</name>
    <dbReference type="NCBI Taxonomy" id="572547"/>
    <lineage>
        <taxon>Bacteria</taxon>
        <taxon>Thermotogati</taxon>
        <taxon>Synergistota</taxon>
        <taxon>Synergistia</taxon>
        <taxon>Synergistales</taxon>
        <taxon>Aminobacteriaceae</taxon>
        <taxon>Aminobacterium</taxon>
    </lineage>
</organism>